<dbReference type="Gene3D" id="1.10.101.10">
    <property type="entry name" value="PGBD-like superfamily/PGBD"/>
    <property type="match status" value="1"/>
</dbReference>
<dbReference type="EMBL" id="VIVQ01000003">
    <property type="protein sequence ID" value="TWE09329.1"/>
    <property type="molecule type" value="Genomic_DNA"/>
</dbReference>
<feature type="compositionally biased region" description="Basic and acidic residues" evidence="1">
    <location>
        <begin position="10"/>
        <end position="26"/>
    </location>
</feature>
<comment type="caution">
    <text evidence="3">The sequence shown here is derived from an EMBL/GenBank/DDBJ whole genome shotgun (WGS) entry which is preliminary data.</text>
</comment>
<feature type="region of interest" description="Disordered" evidence="1">
    <location>
        <begin position="1"/>
        <end position="26"/>
    </location>
</feature>
<evidence type="ECO:0000259" key="2">
    <source>
        <dbReference type="Pfam" id="PF01471"/>
    </source>
</evidence>
<gene>
    <name evidence="3" type="ORF">BKA23_3029</name>
</gene>
<dbReference type="AlphaFoldDB" id="A0A561E149"/>
<evidence type="ECO:0000256" key="1">
    <source>
        <dbReference type="SAM" id="MobiDB-lite"/>
    </source>
</evidence>
<reference evidence="3 4" key="1">
    <citation type="submission" date="2019-06" db="EMBL/GenBank/DDBJ databases">
        <title>Sequencing the genomes of 1000 actinobacteria strains.</title>
        <authorList>
            <person name="Klenk H.-P."/>
        </authorList>
    </citation>
    <scope>NUCLEOTIDE SEQUENCE [LARGE SCALE GENOMIC DNA]</scope>
    <source>
        <strain evidence="3 4">DSM 19560</strain>
    </source>
</reference>
<keyword evidence="4" id="KW-1185">Reference proteome</keyword>
<accession>A0A561E149</accession>
<evidence type="ECO:0000313" key="4">
    <source>
        <dbReference type="Proteomes" id="UP000318297"/>
    </source>
</evidence>
<feature type="domain" description="Peptidoglycan binding-like" evidence="2">
    <location>
        <begin position="100"/>
        <end position="154"/>
    </location>
</feature>
<evidence type="ECO:0000313" key="3">
    <source>
        <dbReference type="EMBL" id="TWE09329.1"/>
    </source>
</evidence>
<protein>
    <submittedName>
        <fullName evidence="3">Putative peptidoglycan binding protein</fullName>
    </submittedName>
</protein>
<dbReference type="Pfam" id="PF01471">
    <property type="entry name" value="PG_binding_1"/>
    <property type="match status" value="1"/>
</dbReference>
<proteinExistence type="predicted"/>
<sequence length="304" mass="31662">MVPESCGICERSHRTGTDRMTTDERPHPMREAILTSPSKQQPAARSTARHLAGAGAAFGAIAMTVACMAPAASAATPPPTGPAGYATGCPVVGGGQGTASAIRIIQGKLNKLDLAGLTVDGVNGPATTAAIKTFQRSQFITADGVVGTDTWLKLGGCNSTVTPTYTGWVAMGGGSMQDQANIYQSPSFSAKVLGHYGAYAKVTGTLTGEWVRTSAGYVDVGTLENTTSAPASRNGKLATTSMCAVPLAWNAQHSFSGGVLTYTKTTQRYLNCIALWHLADLQNAFKAHFGKFATIDLTYRSYAE</sequence>
<dbReference type="InterPro" id="IPR036365">
    <property type="entry name" value="PGBD-like_sf"/>
</dbReference>
<name>A0A561E149_9MICO</name>
<dbReference type="InterPro" id="IPR002477">
    <property type="entry name" value="Peptidoglycan-bd-like"/>
</dbReference>
<dbReference type="InterPro" id="IPR036366">
    <property type="entry name" value="PGBDSf"/>
</dbReference>
<organism evidence="3 4">
    <name type="scientific">Rudaeicoccus suwonensis</name>
    <dbReference type="NCBI Taxonomy" id="657409"/>
    <lineage>
        <taxon>Bacteria</taxon>
        <taxon>Bacillati</taxon>
        <taxon>Actinomycetota</taxon>
        <taxon>Actinomycetes</taxon>
        <taxon>Micrococcales</taxon>
        <taxon>Dermacoccaceae</taxon>
        <taxon>Rudaeicoccus</taxon>
    </lineage>
</organism>
<dbReference type="OrthoDB" id="9810670at2"/>
<dbReference type="SUPFAM" id="SSF47090">
    <property type="entry name" value="PGBD-like"/>
    <property type="match status" value="1"/>
</dbReference>
<dbReference type="Proteomes" id="UP000318297">
    <property type="component" value="Unassembled WGS sequence"/>
</dbReference>